<dbReference type="InterPro" id="IPR009737">
    <property type="entry name" value="Aim32/Apd1-like"/>
</dbReference>
<protein>
    <recommendedName>
        <fullName evidence="3">Sucraseferredoxin family protein</fullName>
    </recommendedName>
</protein>
<evidence type="ECO:0008006" key="3">
    <source>
        <dbReference type="Google" id="ProtNLM"/>
    </source>
</evidence>
<gene>
    <name evidence="1" type="ORF">N803_12510</name>
</gene>
<evidence type="ECO:0000313" key="1">
    <source>
        <dbReference type="EMBL" id="KGN37876.1"/>
    </source>
</evidence>
<accession>A0A0A0JQK8</accession>
<dbReference type="eggNOG" id="COG4759">
    <property type="taxonomic scope" value="Bacteria"/>
</dbReference>
<comment type="caution">
    <text evidence="1">The sequence shown here is derived from an EMBL/GenBank/DDBJ whole genome shotgun (WGS) entry which is preliminary data.</text>
</comment>
<reference evidence="1 2" key="1">
    <citation type="submission" date="2013-08" db="EMBL/GenBank/DDBJ databases">
        <title>The genome sequence of Knoellia subterranea.</title>
        <authorList>
            <person name="Zhu W."/>
            <person name="Wang G."/>
        </authorList>
    </citation>
    <scope>NUCLEOTIDE SEQUENCE [LARGE SCALE GENOMIC DNA]</scope>
    <source>
        <strain evidence="1 2">KCTC 19937</strain>
    </source>
</reference>
<dbReference type="CDD" id="cd03062">
    <property type="entry name" value="TRX_Fd_Sucrase"/>
    <property type="match status" value="1"/>
</dbReference>
<dbReference type="SUPFAM" id="SSF52833">
    <property type="entry name" value="Thioredoxin-like"/>
    <property type="match status" value="1"/>
</dbReference>
<dbReference type="AlphaFoldDB" id="A0A0A0JQK8"/>
<dbReference type="Pfam" id="PF06999">
    <property type="entry name" value="Suc_Fer-like"/>
    <property type="match status" value="1"/>
</dbReference>
<proteinExistence type="predicted"/>
<dbReference type="STRING" id="1385521.N803_12510"/>
<sequence>MLGSAPVARRWLLIEHPGPWAKNHLETTPIAGGVATTIEKACAELQGRSLLIRRTGRRQPGQDPSWFAIDTAMGTWVTGTWRTSDDLLHATAALGTQLSQSESLAEPMLLVCTQGTRDACCALRGRPVTAALARVWPDEVWECTHLGGHRFAGTFISMPDGTCYGTVDLPNAVDVVRAHRAGQVDATHLRGVARYSPAVQAATGAVLTEHGPAPIGSARPGAVDVISETVTRVEVIGDEPVPDTTWVEVTAEALPPAPLSCGKGPGEHTAYRTVFIPDPR</sequence>
<name>A0A0A0JQK8_9MICO</name>
<dbReference type="InterPro" id="IPR036249">
    <property type="entry name" value="Thioredoxin-like_sf"/>
</dbReference>
<dbReference type="EMBL" id="AVPK01000004">
    <property type="protein sequence ID" value="KGN37876.1"/>
    <property type="molecule type" value="Genomic_DNA"/>
</dbReference>
<dbReference type="Proteomes" id="UP000030011">
    <property type="component" value="Unassembled WGS sequence"/>
</dbReference>
<keyword evidence="2" id="KW-1185">Reference proteome</keyword>
<evidence type="ECO:0000313" key="2">
    <source>
        <dbReference type="Proteomes" id="UP000030011"/>
    </source>
</evidence>
<organism evidence="1 2">
    <name type="scientific">Knoellia subterranea KCTC 19937</name>
    <dbReference type="NCBI Taxonomy" id="1385521"/>
    <lineage>
        <taxon>Bacteria</taxon>
        <taxon>Bacillati</taxon>
        <taxon>Actinomycetota</taxon>
        <taxon>Actinomycetes</taxon>
        <taxon>Micrococcales</taxon>
        <taxon>Intrasporangiaceae</taxon>
        <taxon>Knoellia</taxon>
    </lineage>
</organism>